<feature type="compositionally biased region" description="Basic and acidic residues" evidence="4">
    <location>
        <begin position="57"/>
        <end position="67"/>
    </location>
</feature>
<keyword evidence="1 3" id="KW-0963">Cytoplasm</keyword>
<evidence type="ECO:0000256" key="3">
    <source>
        <dbReference type="HAMAP-Rule" id="MF_03054"/>
    </source>
</evidence>
<evidence type="ECO:0000256" key="2">
    <source>
        <dbReference type="ARBA" id="ARBA00022694"/>
    </source>
</evidence>
<evidence type="ECO:0000313" key="5">
    <source>
        <dbReference type="EMBL" id="KAK5576241.1"/>
    </source>
</evidence>
<dbReference type="InterPro" id="IPR019407">
    <property type="entry name" value="CTU2"/>
</dbReference>
<comment type="similarity">
    <text evidence="3">Belongs to the CTU2/NCS2 family.</text>
</comment>
<dbReference type="PANTHER" id="PTHR20882">
    <property type="entry name" value="CYTOPLASMIC TRNA 2-THIOLATION PROTEIN 2"/>
    <property type="match status" value="1"/>
</dbReference>
<accession>A0AAN7YNZ1</accession>
<dbReference type="Proteomes" id="UP001344447">
    <property type="component" value="Unassembled WGS sequence"/>
</dbReference>
<keyword evidence="2 3" id="KW-0819">tRNA processing</keyword>
<dbReference type="InterPro" id="IPR014729">
    <property type="entry name" value="Rossmann-like_a/b/a_fold"/>
</dbReference>
<name>A0AAN7YNZ1_9MYCE</name>
<dbReference type="EMBL" id="JAVFKY010000005">
    <property type="protein sequence ID" value="KAK5576241.1"/>
    <property type="molecule type" value="Genomic_DNA"/>
</dbReference>
<dbReference type="GO" id="GO:0016779">
    <property type="term" value="F:nucleotidyltransferase activity"/>
    <property type="evidence" value="ECO:0007669"/>
    <property type="project" value="UniProtKB-UniRule"/>
</dbReference>
<dbReference type="Pfam" id="PF10288">
    <property type="entry name" value="CTU2"/>
    <property type="match status" value="1"/>
</dbReference>
<organism evidence="5 6">
    <name type="scientific">Dictyostelium firmibasis</name>
    <dbReference type="NCBI Taxonomy" id="79012"/>
    <lineage>
        <taxon>Eukaryota</taxon>
        <taxon>Amoebozoa</taxon>
        <taxon>Evosea</taxon>
        <taxon>Eumycetozoa</taxon>
        <taxon>Dictyostelia</taxon>
        <taxon>Dictyosteliales</taxon>
        <taxon>Dictyosteliaceae</taxon>
        <taxon>Dictyostelium</taxon>
    </lineage>
</organism>
<proteinExistence type="inferred from homology"/>
<comment type="function">
    <text evidence="3">Plays a central role in 2-thiolation of mcm(5)S(2)U at tRNA wobble positions of tRNA(Lys), tRNA(Glu) and tRNA(Gln). May act by forming a heterodimer with NCS6/CTU1 that ligates sulfur from thiocarboxylated URM1 onto the uridine of tRNAs at wobble position.</text>
</comment>
<dbReference type="AlphaFoldDB" id="A0AAN7YNZ1"/>
<reference evidence="5 6" key="1">
    <citation type="submission" date="2023-11" db="EMBL/GenBank/DDBJ databases">
        <title>Dfirmibasis_genome.</title>
        <authorList>
            <person name="Edelbroek B."/>
            <person name="Kjellin J."/>
            <person name="Jerlstrom-Hultqvist J."/>
            <person name="Soderbom F."/>
        </authorList>
    </citation>
    <scope>NUCLEOTIDE SEQUENCE [LARGE SCALE GENOMIC DNA]</scope>
    <source>
        <strain evidence="5 6">TNS-C-14</strain>
    </source>
</reference>
<dbReference type="PANTHER" id="PTHR20882:SF14">
    <property type="entry name" value="CYTOPLASMIC TRNA 2-THIOLATION PROTEIN 2"/>
    <property type="match status" value="1"/>
</dbReference>
<comment type="caution">
    <text evidence="5">The sequence shown here is derived from an EMBL/GenBank/DDBJ whole genome shotgun (WGS) entry which is preliminary data.</text>
</comment>
<keyword evidence="6" id="KW-1185">Reference proteome</keyword>
<dbReference type="Gene3D" id="3.40.50.620">
    <property type="entry name" value="HUPs"/>
    <property type="match status" value="1"/>
</dbReference>
<dbReference type="GO" id="GO:0000049">
    <property type="term" value="F:tRNA binding"/>
    <property type="evidence" value="ECO:0007669"/>
    <property type="project" value="InterPro"/>
</dbReference>
<feature type="compositionally biased region" description="Low complexity" evidence="4">
    <location>
        <begin position="70"/>
        <end position="80"/>
    </location>
</feature>
<dbReference type="GO" id="GO:0016783">
    <property type="term" value="F:sulfurtransferase activity"/>
    <property type="evidence" value="ECO:0007669"/>
    <property type="project" value="TreeGrafter"/>
</dbReference>
<dbReference type="GO" id="GO:0032447">
    <property type="term" value="P:protein urmylation"/>
    <property type="evidence" value="ECO:0007669"/>
    <property type="project" value="UniProtKB-UniRule"/>
</dbReference>
<dbReference type="HAMAP" id="MF_03054">
    <property type="entry name" value="CTU2"/>
    <property type="match status" value="1"/>
</dbReference>
<dbReference type="GO" id="GO:0002143">
    <property type="term" value="P:tRNA wobble position uridine thiolation"/>
    <property type="evidence" value="ECO:0007669"/>
    <property type="project" value="TreeGrafter"/>
</dbReference>
<evidence type="ECO:0000256" key="1">
    <source>
        <dbReference type="ARBA" id="ARBA00022490"/>
    </source>
</evidence>
<dbReference type="GO" id="GO:0005829">
    <property type="term" value="C:cytosol"/>
    <property type="evidence" value="ECO:0007669"/>
    <property type="project" value="TreeGrafter"/>
</dbReference>
<protein>
    <recommendedName>
        <fullName evidence="3">Cytoplasmic tRNA 2-thiolation protein 2</fullName>
    </recommendedName>
</protein>
<comment type="subcellular location">
    <subcellularLocation>
        <location evidence="3">Cytoplasm</location>
    </subcellularLocation>
</comment>
<comment type="pathway">
    <text evidence="3">tRNA modification; 5-methoxycarbonylmethyl-2-thiouridine-tRNA biosynthesis.</text>
</comment>
<feature type="region of interest" description="Disordered" evidence="4">
    <location>
        <begin position="53"/>
        <end position="86"/>
    </location>
</feature>
<dbReference type="SUPFAM" id="SSF52402">
    <property type="entry name" value="Adenine nucleotide alpha hydrolases-like"/>
    <property type="match status" value="1"/>
</dbReference>
<gene>
    <name evidence="5" type="ORF">RB653_007382</name>
</gene>
<sequence>MSSEELPSCGISDNDINNTVPVSTRKVQITPNDNTQCVKCLYNVANNVKDKKITKKEKKEQKLKEENNDNSDNNNNNNNNTTKPIGKPIINFRSEQLCWECYRELILKKFKLNIVKVRECKRDAEKLLVALSGGTCSSMLLELLKQCTEGSGKAKMFLDIKCVHIDESSITPYLNHNDTIEFVKQFTTDKLGFSKIEIIPLEDILGTSTPFEERTKQLQQQFNDLSSETSKEDLLLYYRNQLLIQVAHKLDCKKVILGTSSNRLAVQLVASTSKGRGFSVPNETSVIIEQPSNDIKFYQPMRDFLLKEIFIYYRHLNILPVPVMFSILKLKPKHSINTLCEDFLHCLQDISNQTVHTLLRSVDKLISPSIDSNYNCSICSSSLTSEEIKNLEKVILDNKSKENNSNNNNDKNGCCSTKTEDSSCCSTNKVQDNNNNNNNGGGCCTTAQLPTTVNKETLCYSCKILYRDFKSTPNVAPYIKDNSKQLLTTSQLKNEIKDFLLNSDDEDENDN</sequence>
<evidence type="ECO:0000313" key="6">
    <source>
        <dbReference type="Proteomes" id="UP001344447"/>
    </source>
</evidence>
<evidence type="ECO:0000256" key="4">
    <source>
        <dbReference type="SAM" id="MobiDB-lite"/>
    </source>
</evidence>